<proteinExistence type="predicted"/>
<dbReference type="Proteomes" id="UP001231189">
    <property type="component" value="Unassembled WGS sequence"/>
</dbReference>
<dbReference type="Pfam" id="PF14223">
    <property type="entry name" value="Retrotran_gag_2"/>
    <property type="match status" value="1"/>
</dbReference>
<sequence>MSTCAERRAAAEKAKGTEASSAAASGSTPPGQRRTSASPTPRRGRSLARGGGEIVVRERVVREHSGNMQYPTLTCSNYVEWAMVMRVELQAAHLWDVIEYGADEDGDDRAALAALLRAVPPELVRTLAVKDYAKTAWETIKTMRLGCECVREAKAQTRRREWEELRFKPNESIEDFSIRLTAIINDLELLGDPVEEYRAVLKYLRVVPKRYRPMVMAIEQTVNLRTLTIEEVTGRLITAEEGYNLDDVGDGVGKLLLTEEWAARQKKGRPAAEAAARPRTSQSRMTPAPPATAEVATVAPTPATAKGELSLLW</sequence>
<reference evidence="2" key="1">
    <citation type="submission" date="2023-07" db="EMBL/GenBank/DDBJ databases">
        <title>A chromosome-level genome assembly of Lolium multiflorum.</title>
        <authorList>
            <person name="Chen Y."/>
            <person name="Copetti D."/>
            <person name="Kolliker R."/>
            <person name="Studer B."/>
        </authorList>
    </citation>
    <scope>NUCLEOTIDE SEQUENCE</scope>
    <source>
        <strain evidence="2">02402/16</strain>
        <tissue evidence="2">Leaf</tissue>
    </source>
</reference>
<gene>
    <name evidence="2" type="ORF">QYE76_045406</name>
</gene>
<protein>
    <recommendedName>
        <fullName evidence="4">DUF4219 domain-containing protein</fullName>
    </recommendedName>
</protein>
<evidence type="ECO:0000256" key="1">
    <source>
        <dbReference type="SAM" id="MobiDB-lite"/>
    </source>
</evidence>
<feature type="region of interest" description="Disordered" evidence="1">
    <location>
        <begin position="267"/>
        <end position="301"/>
    </location>
</feature>
<accession>A0AAD8X019</accession>
<dbReference type="AlphaFoldDB" id="A0AAD8X019"/>
<organism evidence="2 3">
    <name type="scientific">Lolium multiflorum</name>
    <name type="common">Italian ryegrass</name>
    <name type="synonym">Lolium perenne subsp. multiflorum</name>
    <dbReference type="NCBI Taxonomy" id="4521"/>
    <lineage>
        <taxon>Eukaryota</taxon>
        <taxon>Viridiplantae</taxon>
        <taxon>Streptophyta</taxon>
        <taxon>Embryophyta</taxon>
        <taxon>Tracheophyta</taxon>
        <taxon>Spermatophyta</taxon>
        <taxon>Magnoliopsida</taxon>
        <taxon>Liliopsida</taxon>
        <taxon>Poales</taxon>
        <taxon>Poaceae</taxon>
        <taxon>BOP clade</taxon>
        <taxon>Pooideae</taxon>
        <taxon>Poodae</taxon>
        <taxon>Poeae</taxon>
        <taxon>Poeae Chloroplast Group 2 (Poeae type)</taxon>
        <taxon>Loliodinae</taxon>
        <taxon>Loliinae</taxon>
        <taxon>Lolium</taxon>
    </lineage>
</organism>
<feature type="compositionally biased region" description="Basic and acidic residues" evidence="1">
    <location>
        <begin position="1"/>
        <end position="16"/>
    </location>
</feature>
<feature type="compositionally biased region" description="Polar residues" evidence="1">
    <location>
        <begin position="29"/>
        <end position="39"/>
    </location>
</feature>
<feature type="compositionally biased region" description="Low complexity" evidence="1">
    <location>
        <begin position="17"/>
        <end position="28"/>
    </location>
</feature>
<feature type="region of interest" description="Disordered" evidence="1">
    <location>
        <begin position="1"/>
        <end position="49"/>
    </location>
</feature>
<name>A0AAD8X019_LOLMU</name>
<evidence type="ECO:0000313" key="2">
    <source>
        <dbReference type="EMBL" id="KAK1684558.1"/>
    </source>
</evidence>
<evidence type="ECO:0000313" key="3">
    <source>
        <dbReference type="Proteomes" id="UP001231189"/>
    </source>
</evidence>
<dbReference type="PANTHER" id="PTHR35317">
    <property type="entry name" value="OS04G0629600 PROTEIN"/>
    <property type="match status" value="1"/>
</dbReference>
<evidence type="ECO:0008006" key="4">
    <source>
        <dbReference type="Google" id="ProtNLM"/>
    </source>
</evidence>
<comment type="caution">
    <text evidence="2">The sequence shown here is derived from an EMBL/GenBank/DDBJ whole genome shotgun (WGS) entry which is preliminary data.</text>
</comment>
<dbReference type="PANTHER" id="PTHR35317:SF38">
    <property type="entry name" value="RNA-DIRECTED DNA POLYMERASE"/>
    <property type="match status" value="1"/>
</dbReference>
<keyword evidence="3" id="KW-1185">Reference proteome</keyword>
<feature type="compositionally biased region" description="Low complexity" evidence="1">
    <location>
        <begin position="291"/>
        <end position="301"/>
    </location>
</feature>
<dbReference type="EMBL" id="JAUUTY010000002">
    <property type="protein sequence ID" value="KAK1684558.1"/>
    <property type="molecule type" value="Genomic_DNA"/>
</dbReference>